<name>S8A5W3_DACHA</name>
<comment type="caution">
    <text evidence="1">The sequence shown here is derived from an EMBL/GenBank/DDBJ whole genome shotgun (WGS) entry which is preliminary data.</text>
</comment>
<reference evidence="2" key="2">
    <citation type="submission" date="2013-04" db="EMBL/GenBank/DDBJ databases">
        <title>Genomic mechanisms accounting for the adaptation to parasitism in nematode-trapping fungi.</title>
        <authorList>
            <person name="Ahren D.G."/>
        </authorList>
    </citation>
    <scope>NUCLEOTIDE SEQUENCE [LARGE SCALE GENOMIC DNA]</scope>
    <source>
        <strain evidence="2">CBS 200.50</strain>
    </source>
</reference>
<organism evidence="1 2">
    <name type="scientific">Dactylellina haptotyla (strain CBS 200.50)</name>
    <name type="common">Nematode-trapping fungus</name>
    <name type="synonym">Monacrosporium haptotylum</name>
    <dbReference type="NCBI Taxonomy" id="1284197"/>
    <lineage>
        <taxon>Eukaryota</taxon>
        <taxon>Fungi</taxon>
        <taxon>Dikarya</taxon>
        <taxon>Ascomycota</taxon>
        <taxon>Pezizomycotina</taxon>
        <taxon>Orbiliomycetes</taxon>
        <taxon>Orbiliales</taxon>
        <taxon>Orbiliaceae</taxon>
        <taxon>Dactylellina</taxon>
    </lineage>
</organism>
<keyword evidence="2" id="KW-1185">Reference proteome</keyword>
<dbReference type="AlphaFoldDB" id="S8A5W3"/>
<dbReference type="Proteomes" id="UP000015100">
    <property type="component" value="Unassembled WGS sequence"/>
</dbReference>
<dbReference type="EMBL" id="AQGS01000570">
    <property type="protein sequence ID" value="EPS38380.1"/>
    <property type="molecule type" value="Genomic_DNA"/>
</dbReference>
<accession>S8A5W3</accession>
<reference evidence="1 2" key="1">
    <citation type="journal article" date="2013" name="PLoS Genet.">
        <title>Genomic mechanisms accounting for the adaptation to parasitism in nematode-trapping fungi.</title>
        <authorList>
            <person name="Meerupati T."/>
            <person name="Andersson K.M."/>
            <person name="Friman E."/>
            <person name="Kumar D."/>
            <person name="Tunlid A."/>
            <person name="Ahren D."/>
        </authorList>
    </citation>
    <scope>NUCLEOTIDE SEQUENCE [LARGE SCALE GENOMIC DNA]</scope>
    <source>
        <strain evidence="1 2">CBS 200.50</strain>
    </source>
</reference>
<proteinExistence type="predicted"/>
<gene>
    <name evidence="1" type="ORF">H072_7891</name>
</gene>
<evidence type="ECO:0000313" key="2">
    <source>
        <dbReference type="Proteomes" id="UP000015100"/>
    </source>
</evidence>
<evidence type="ECO:0000313" key="1">
    <source>
        <dbReference type="EMBL" id="EPS38380.1"/>
    </source>
</evidence>
<protein>
    <submittedName>
        <fullName evidence="1">Uncharacterized protein</fullName>
    </submittedName>
</protein>
<sequence>MLSAYFALKFITDDPVTVVNLGVDLIKMKFFIQTLFAILAVSPALATPIPENGIDVCVGLNELQCLKPGCTWNGVICVGVTVGGN</sequence>
<dbReference type="HOGENOM" id="CLU_2512585_0_0_1"/>